<feature type="region of interest" description="Disordered" evidence="1">
    <location>
        <begin position="116"/>
        <end position="145"/>
    </location>
</feature>
<accession>A0A6S7J642</accession>
<sequence>MAKVIETIVISSGEENEDLGTKEASGRKDIIDLTTSPSFRLSTSKLKALRKSRKERNRLRSTTNMHNNDTAAINVLTESPKESPIKSSPSKLLQIDRTKLKELRAVVRIHLERSPNTKSSIKREKSDDEMDVLPEGIVPSPPQNQAMKKYYPLCKASPTQKNLLQYLKSSPKRNHLGDVFDKMSLSPSKTKTTPQKTQSTHQKTQSTHQKTQSTHQKTQSTSQKTQSTSQKTQSTPQKTQSTPQKTQSTHQKTQSTHQKTQSTHQKTQSTHQKTQSTPQKTQSTPQKTQSTPQKTQSTPQKTQSTPQKTQLTPQKTQLTPQKTQSTLEYWVTPTKKMRKQIPTTPIRDVTAKRNELVWPPQHVILETDKFITRLYEKPREFPRNYKDIVESLQDEELPITIVKTILSFMSRDFAPSPEIIWYLVNNILSSSSNSWLISLTYSLLNDIIEKYPTKCIGMNITLEHVRKHFFQDKVSNDKKSLKAKCCNKLALSFLLSVLSVELKATALKSKQRRLTKYFSADFDVRHVRDVIPHLKKCLENHTATPSSCGIGERRDLVEETSICGLELFQNLLKLFIIVSVNKENSALRLADELLYLYIDLPNLQQRVLLLQSVTSHHVRKHLIDTILMNYYSLLPTALKGHNIQFLCVRKIVFQDFYREPPKRSDECGHSAEEVEEYITLLAYLLQSYVVIHSPGLHGYHNDQPLCDHDGVSEFSQDDLSCLEELNSHVLRLGERCGSFLREGQLLSLRTNVLLYMMAVVA</sequence>
<dbReference type="AlphaFoldDB" id="A0A6S7J642"/>
<reference evidence="2" key="1">
    <citation type="submission" date="2020-04" db="EMBL/GenBank/DDBJ databases">
        <authorList>
            <person name="Alioto T."/>
            <person name="Alioto T."/>
            <person name="Gomez Garrido J."/>
        </authorList>
    </citation>
    <scope>NUCLEOTIDE SEQUENCE</scope>
    <source>
        <strain evidence="2">A484AB</strain>
    </source>
</reference>
<evidence type="ECO:0000313" key="3">
    <source>
        <dbReference type="Proteomes" id="UP001152795"/>
    </source>
</evidence>
<dbReference type="EMBL" id="CACRXK020006117">
    <property type="protein sequence ID" value="CAB4008418.1"/>
    <property type="molecule type" value="Genomic_DNA"/>
</dbReference>
<dbReference type="SUPFAM" id="SSF57997">
    <property type="entry name" value="Tropomyosin"/>
    <property type="match status" value="1"/>
</dbReference>
<evidence type="ECO:0000256" key="1">
    <source>
        <dbReference type="SAM" id="MobiDB-lite"/>
    </source>
</evidence>
<evidence type="ECO:0000313" key="2">
    <source>
        <dbReference type="EMBL" id="CAB4008418.1"/>
    </source>
</evidence>
<dbReference type="OrthoDB" id="6088715at2759"/>
<proteinExistence type="predicted"/>
<gene>
    <name evidence="2" type="ORF">PACLA_8A023429</name>
</gene>
<feature type="region of interest" description="Disordered" evidence="1">
    <location>
        <begin position="173"/>
        <end position="323"/>
    </location>
</feature>
<comment type="caution">
    <text evidence="2">The sequence shown here is derived from an EMBL/GenBank/DDBJ whole genome shotgun (WGS) entry which is preliminary data.</text>
</comment>
<feature type="compositionally biased region" description="Low complexity" evidence="1">
    <location>
        <begin position="186"/>
        <end position="323"/>
    </location>
</feature>
<dbReference type="Proteomes" id="UP001152795">
    <property type="component" value="Unassembled WGS sequence"/>
</dbReference>
<feature type="compositionally biased region" description="Basic and acidic residues" evidence="1">
    <location>
        <begin position="116"/>
        <end position="126"/>
    </location>
</feature>
<keyword evidence="3" id="KW-1185">Reference proteome</keyword>
<protein>
    <submittedName>
        <fullName evidence="2">Uncharacterized protein</fullName>
    </submittedName>
</protein>
<organism evidence="2 3">
    <name type="scientific">Paramuricea clavata</name>
    <name type="common">Red gorgonian</name>
    <name type="synonym">Violescent sea-whip</name>
    <dbReference type="NCBI Taxonomy" id="317549"/>
    <lineage>
        <taxon>Eukaryota</taxon>
        <taxon>Metazoa</taxon>
        <taxon>Cnidaria</taxon>
        <taxon>Anthozoa</taxon>
        <taxon>Octocorallia</taxon>
        <taxon>Malacalcyonacea</taxon>
        <taxon>Plexauridae</taxon>
        <taxon>Paramuricea</taxon>
    </lineage>
</organism>
<name>A0A6S7J642_PARCT</name>